<keyword evidence="1" id="KW-0479">Metal-binding</keyword>
<organism evidence="6">
    <name type="scientific">uncultured gamma proteobacterium EB000_37F04</name>
    <dbReference type="NCBI Taxonomy" id="710971"/>
    <lineage>
        <taxon>Bacteria</taxon>
        <taxon>Pseudomonadati</taxon>
        <taxon>Pseudomonadota</taxon>
        <taxon>Gammaproteobacteria</taxon>
        <taxon>environmental samples</taxon>
    </lineage>
</organism>
<dbReference type="InterPro" id="IPR036465">
    <property type="entry name" value="vWFA_dom_sf"/>
</dbReference>
<evidence type="ECO:0000256" key="2">
    <source>
        <dbReference type="ARBA" id="ARBA00022837"/>
    </source>
</evidence>
<dbReference type="InterPro" id="IPR008707">
    <property type="entry name" value="B-propeller_PilY1"/>
</dbReference>
<reference evidence="6" key="1">
    <citation type="journal article" date="2011" name="Environ. Microbiol.">
        <title>Time-series analyses of Monterey Bay coastal microbial picoplankton using a 'genome proxy' microarray.</title>
        <authorList>
            <person name="Rich V.I."/>
            <person name="Pham V.D."/>
            <person name="Eppley J."/>
            <person name="Shi Y."/>
            <person name="DeLong E.F."/>
        </authorList>
    </citation>
    <scope>NUCLEOTIDE SEQUENCE</scope>
</reference>
<evidence type="ECO:0000256" key="4">
    <source>
        <dbReference type="SAM" id="SignalP"/>
    </source>
</evidence>
<dbReference type="AlphaFoldDB" id="E0XZC9"/>
<evidence type="ECO:0000256" key="3">
    <source>
        <dbReference type="SAM" id="MobiDB-lite"/>
    </source>
</evidence>
<evidence type="ECO:0000313" key="6">
    <source>
        <dbReference type="EMBL" id="ADI19770.1"/>
    </source>
</evidence>
<dbReference type="GO" id="GO:0046872">
    <property type="term" value="F:metal ion binding"/>
    <property type="evidence" value="ECO:0007669"/>
    <property type="project" value="UniProtKB-KW"/>
</dbReference>
<evidence type="ECO:0000259" key="5">
    <source>
        <dbReference type="Pfam" id="PF05567"/>
    </source>
</evidence>
<protein>
    <recommendedName>
        <fullName evidence="5">PilY1 beta-propeller domain-containing protein</fullName>
    </recommendedName>
</protein>
<dbReference type="EMBL" id="GU474932">
    <property type="protein sequence ID" value="ADI19770.1"/>
    <property type="molecule type" value="Genomic_DNA"/>
</dbReference>
<feature type="chain" id="PRO_5003143240" description="PilY1 beta-propeller domain-containing protein" evidence="4">
    <location>
        <begin position="25"/>
        <end position="1181"/>
    </location>
</feature>
<accession>E0XZC9</accession>
<sequence length="1181" mass="128067">MTCHGWAAWIGLILLNGLCSSASADDTDLYVSRGNDSSQNRPQVLIVFDTSGSMRIEEAVAIEPFDPSVDYTGNGGDKIFYVRGNVAIDDYPDPRDTSEWRYFKANDNACAQSLIPHPADATFSLLDYEGRFTSNLRFFKRSNKQRKNQWEKLPEQQNKVWAMRNSVIDCKADLQAVNPNNAPMASRDNYQQSGFPQNRESDTPYNAISASADQSALEAAAEAALNSRIFGQNDSATLLTENYLTYLHHFRTQTSRQRIDIARDTIISLINATPGVDFGLQVFNFNSSQGNDDHGGRIIAGVREMSAANRAALVTTINELTATTWTPLCESLFEAYRYFSGGGVLGGFNGGSLAPPADTSIMNNNRYQSPMRSCQKQSYLVVITDGVPFYDNDYDSLLRSELALKTGDRFDDSYLPGVAEWMQTRDVNPNLLGQQNIVTYTIGFSQGANDAADLLAETATRGGGQYYAASDALALQGSLQQIFSEILAVNATFTAPAIAANSYDRTQTLDAIYYAMFLPSDRPRWTGNLKKLRINDDGRVMDQIDRSAINREGAIADTACTIWTSLNTCTRASSGGDGNEVLLGGALEATVAATDRRILTNPQSDAGTLVPLSENALIRAVGDESTLLGLIGAPDGESLTGYINWLRGLDVDDDDENGDTTAIRNDVIGDPLHSKPLALSYGDGGGTRVLMGTNHGYLHMFHDVGESVTESWAYYLPEMLPTLRELRLNAQTGGHTVYGVDGAVSAWMMDTDADGNIERPNDKVWAFFGLRRGGRAYFALDISDPDAPKRMWSVDHTDPGMGELGQSWSEPVVTRVPGIDAPVIIIAGGYDSNKDSTGVGNPDSMGRAVFILDAESGDIVHRFTATESTTIGVTQFPATDSLATKVSIMDTDGDSVTDRFYAVDTGGNVWRFDLPDADSAHWSVFHFAELGGDTLATDRRFFGEVSVAPSSFERVEAITVEQNGEDQLITTSSETPFDAVLVGSGNRASPNGGATQDYLFLLRDADIRTQYYGAAGVHPPPPILLSDLFDATGALPGEIETADSRLASQLTLSAAKGWYLPLRPTEKALSAPTLISGVAYFTTFLPGELASTNTCVAVGQGFLYAFTLQDGRLLKRTVIGSVLPDTPQIVVPPPSDDDGDDKWSPDLFLIGVGAGEDGKGTIDTQQSLTSKRIYYQYGERE</sequence>
<proteinExistence type="predicted"/>
<dbReference type="Gene3D" id="3.40.50.410">
    <property type="entry name" value="von Willebrand factor, type A domain"/>
    <property type="match status" value="1"/>
</dbReference>
<keyword evidence="4" id="KW-0732">Signal</keyword>
<name>E0XZC9_9GAMM</name>
<dbReference type="Pfam" id="PF05567">
    <property type="entry name" value="T4P_PilY1"/>
    <property type="match status" value="1"/>
</dbReference>
<feature type="signal peptide" evidence="4">
    <location>
        <begin position="1"/>
        <end position="24"/>
    </location>
</feature>
<dbReference type="SUPFAM" id="SSF53300">
    <property type="entry name" value="vWA-like"/>
    <property type="match status" value="1"/>
</dbReference>
<feature type="domain" description="PilY1 beta-propeller" evidence="5">
    <location>
        <begin position="687"/>
        <end position="919"/>
    </location>
</feature>
<evidence type="ECO:0000256" key="1">
    <source>
        <dbReference type="ARBA" id="ARBA00022723"/>
    </source>
</evidence>
<feature type="region of interest" description="Disordered" evidence="3">
    <location>
        <begin position="181"/>
        <end position="202"/>
    </location>
</feature>
<keyword evidence="2" id="KW-0106">Calcium</keyword>